<dbReference type="Gene3D" id="3.30.420.150">
    <property type="entry name" value="Exopolyphosphatase. Domain 2"/>
    <property type="match status" value="1"/>
</dbReference>
<evidence type="ECO:0000313" key="3">
    <source>
        <dbReference type="Proteomes" id="UP000811255"/>
    </source>
</evidence>
<evidence type="ECO:0000313" key="2">
    <source>
        <dbReference type="EMBL" id="MBT2135344.1"/>
    </source>
</evidence>
<dbReference type="EMBL" id="JAHFVK010000002">
    <property type="protein sequence ID" value="MBT2135344.1"/>
    <property type="molecule type" value="Genomic_DNA"/>
</dbReference>
<keyword evidence="3" id="KW-1185">Reference proteome</keyword>
<dbReference type="Pfam" id="PF02541">
    <property type="entry name" value="Ppx-GppA"/>
    <property type="match status" value="1"/>
</dbReference>
<dbReference type="Gene3D" id="1.10.3210.10">
    <property type="entry name" value="Hypothetical protein af1432"/>
    <property type="match status" value="1"/>
</dbReference>
<dbReference type="PANTHER" id="PTHR30005:SF0">
    <property type="entry name" value="RETROGRADE REGULATION PROTEIN 2"/>
    <property type="match status" value="1"/>
</dbReference>
<sequence length="501" mass="54058">MKELLRSDAFRLDRGAPDRAVVDIGSNTVRLVVYSGSQRVPDVWFNEKVGARLGRELNDTGRIPDRAAQLALAGLRRFAAILHDLDVKWVEVVGTAAVREAVNAEPFLAEVREIGLEPRVLTGEEEAQASAWGVIGAFPDAHGVVADLGGGSLELVSVENGRSHHGESLPLGTLRLSGLREKGPLAFKRAVHKAFEKAGWAAAHPGPLYMVGGTWRAFATYTMRSTLHPLSDPHTFELDVAEADRIAKKLVRSDPRILMETARLSSMRANALPDAAAIMRAMLAELQPTHLVFSSWGLREGLLHQRLSPEIRRKDPLLEGISYFGAPRASSAPLAAAIAAWTAGAVRQDGKPEAERLRLAATMLSLSAVRLEPNLRVRHSLDWALHKRWIGVDMAGRAQIAAALLGACGKQIITPDLLRLAPEETLRRAIGWGLATRLCLRLGGGVPPSPTASSLTLSDGTLTLRLANSLCDLTSPAIEQDLRVLAEWIGADPALKLMTAA</sequence>
<dbReference type="SUPFAM" id="SSF53067">
    <property type="entry name" value="Actin-like ATPase domain"/>
    <property type="match status" value="2"/>
</dbReference>
<dbReference type="RefSeq" id="WP_214537056.1">
    <property type="nucleotide sequence ID" value="NZ_JAHFVK010000002.1"/>
</dbReference>
<dbReference type="InterPro" id="IPR003695">
    <property type="entry name" value="Ppx_GppA_N"/>
</dbReference>
<organism evidence="2 3">
    <name type="scientific">Croceibacterium selenioxidans</name>
    <dbReference type="NCBI Taxonomy" id="2838833"/>
    <lineage>
        <taxon>Bacteria</taxon>
        <taxon>Pseudomonadati</taxon>
        <taxon>Pseudomonadota</taxon>
        <taxon>Alphaproteobacteria</taxon>
        <taxon>Sphingomonadales</taxon>
        <taxon>Erythrobacteraceae</taxon>
        <taxon>Croceibacterium</taxon>
    </lineage>
</organism>
<dbReference type="PANTHER" id="PTHR30005">
    <property type="entry name" value="EXOPOLYPHOSPHATASE"/>
    <property type="match status" value="1"/>
</dbReference>
<dbReference type="Proteomes" id="UP000811255">
    <property type="component" value="Unassembled WGS sequence"/>
</dbReference>
<dbReference type="InterPro" id="IPR043129">
    <property type="entry name" value="ATPase_NBD"/>
</dbReference>
<feature type="domain" description="Ppx/GppA phosphatase N-terminal" evidence="1">
    <location>
        <begin position="38"/>
        <end position="307"/>
    </location>
</feature>
<dbReference type="CDD" id="cd24052">
    <property type="entry name" value="ASKHA_NBD_HpPPX-GppA-like"/>
    <property type="match status" value="1"/>
</dbReference>
<dbReference type="Gene3D" id="3.30.420.40">
    <property type="match status" value="1"/>
</dbReference>
<proteinExistence type="predicted"/>
<comment type="caution">
    <text evidence="2">The sequence shown here is derived from an EMBL/GenBank/DDBJ whole genome shotgun (WGS) entry which is preliminary data.</text>
</comment>
<name>A0ABS5W6P8_9SPHN</name>
<accession>A0ABS5W6P8</accession>
<evidence type="ECO:0000259" key="1">
    <source>
        <dbReference type="Pfam" id="PF02541"/>
    </source>
</evidence>
<reference evidence="2 3" key="1">
    <citation type="submission" date="2021-05" db="EMBL/GenBank/DDBJ databases">
        <title>Croceibacterium sp. LX-88 genome sequence.</title>
        <authorList>
            <person name="Luo X."/>
        </authorList>
    </citation>
    <scope>NUCLEOTIDE SEQUENCE [LARGE SCALE GENOMIC DNA]</scope>
    <source>
        <strain evidence="2 3">LX-88</strain>
    </source>
</reference>
<protein>
    <submittedName>
        <fullName evidence="2">Ppx/GppA family phosphatase</fullName>
    </submittedName>
</protein>
<dbReference type="InterPro" id="IPR050273">
    <property type="entry name" value="GppA/Ppx_hydrolase"/>
</dbReference>
<gene>
    <name evidence="2" type="ORF">KK137_13480</name>
</gene>